<dbReference type="SUPFAM" id="SSF52172">
    <property type="entry name" value="CheY-like"/>
    <property type="match status" value="1"/>
</dbReference>
<keyword evidence="4" id="KW-0805">Transcription regulation</keyword>
<keyword evidence="12" id="KW-1185">Reference proteome</keyword>
<feature type="domain" description="Sigma-54 factor interaction" evidence="9">
    <location>
        <begin position="184"/>
        <end position="413"/>
    </location>
</feature>
<dbReference type="PANTHER" id="PTHR32071">
    <property type="entry name" value="TRANSCRIPTIONAL REGULATORY PROTEIN"/>
    <property type="match status" value="1"/>
</dbReference>
<evidence type="ECO:0000256" key="1">
    <source>
        <dbReference type="ARBA" id="ARBA00022741"/>
    </source>
</evidence>
<dbReference type="InterPro" id="IPR002078">
    <property type="entry name" value="Sigma_54_int"/>
</dbReference>
<organism evidence="11 12">
    <name type="scientific">Roseibium aestuarii</name>
    <dbReference type="NCBI Taxonomy" id="2600299"/>
    <lineage>
        <taxon>Bacteria</taxon>
        <taxon>Pseudomonadati</taxon>
        <taxon>Pseudomonadota</taxon>
        <taxon>Alphaproteobacteria</taxon>
        <taxon>Hyphomicrobiales</taxon>
        <taxon>Stappiaceae</taxon>
        <taxon>Roseibium</taxon>
    </lineage>
</organism>
<comment type="caution">
    <text evidence="11">The sequence shown here is derived from an EMBL/GenBank/DDBJ whole genome shotgun (WGS) entry which is preliminary data.</text>
</comment>
<keyword evidence="8" id="KW-0597">Phosphoprotein</keyword>
<keyword evidence="6" id="KW-0010">Activator</keyword>
<dbReference type="InterPro" id="IPR058031">
    <property type="entry name" value="AAA_lid_NorR"/>
</dbReference>
<keyword evidence="7" id="KW-0804">Transcription</keyword>
<dbReference type="InterPro" id="IPR003593">
    <property type="entry name" value="AAA+_ATPase"/>
</dbReference>
<dbReference type="SMART" id="SM00448">
    <property type="entry name" value="REC"/>
    <property type="match status" value="1"/>
</dbReference>
<dbReference type="Gene3D" id="3.40.50.300">
    <property type="entry name" value="P-loop containing nucleotide triphosphate hydrolases"/>
    <property type="match status" value="1"/>
</dbReference>
<keyword evidence="2" id="KW-0067">ATP-binding</keyword>
<evidence type="ECO:0000313" key="12">
    <source>
        <dbReference type="Proteomes" id="UP001597327"/>
    </source>
</evidence>
<dbReference type="Pfam" id="PF25601">
    <property type="entry name" value="AAA_lid_14"/>
    <property type="match status" value="1"/>
</dbReference>
<dbReference type="Pfam" id="PF00072">
    <property type="entry name" value="Response_reg"/>
    <property type="match status" value="1"/>
</dbReference>
<dbReference type="Pfam" id="PF02954">
    <property type="entry name" value="HTH_8"/>
    <property type="match status" value="1"/>
</dbReference>
<dbReference type="Gene3D" id="1.10.8.60">
    <property type="match status" value="1"/>
</dbReference>
<dbReference type="InterPro" id="IPR011006">
    <property type="entry name" value="CheY-like_superfamily"/>
</dbReference>
<evidence type="ECO:0000313" key="11">
    <source>
        <dbReference type="EMBL" id="MFD1695324.1"/>
    </source>
</evidence>
<dbReference type="InterPro" id="IPR025944">
    <property type="entry name" value="Sigma_54_int_dom_CS"/>
</dbReference>
<protein>
    <submittedName>
        <fullName evidence="11">Sigma-54 dependent transcriptional regulator</fullName>
    </submittedName>
</protein>
<evidence type="ECO:0000256" key="8">
    <source>
        <dbReference type="PROSITE-ProRule" id="PRU00169"/>
    </source>
</evidence>
<keyword evidence="1" id="KW-0547">Nucleotide-binding</keyword>
<gene>
    <name evidence="11" type="ORF">ACFSC7_07330</name>
</gene>
<evidence type="ECO:0000259" key="10">
    <source>
        <dbReference type="PROSITE" id="PS50110"/>
    </source>
</evidence>
<dbReference type="SUPFAM" id="SSF46689">
    <property type="entry name" value="Homeodomain-like"/>
    <property type="match status" value="1"/>
</dbReference>
<evidence type="ECO:0000256" key="6">
    <source>
        <dbReference type="ARBA" id="ARBA00023159"/>
    </source>
</evidence>
<dbReference type="Gene3D" id="3.40.50.2300">
    <property type="match status" value="1"/>
</dbReference>
<dbReference type="PROSITE" id="PS00676">
    <property type="entry name" value="SIGMA54_INTERACT_2"/>
    <property type="match status" value="1"/>
</dbReference>
<dbReference type="SUPFAM" id="SSF52540">
    <property type="entry name" value="P-loop containing nucleoside triphosphate hydrolases"/>
    <property type="match status" value="1"/>
</dbReference>
<dbReference type="EMBL" id="JBHUFA010000001">
    <property type="protein sequence ID" value="MFD1695324.1"/>
    <property type="molecule type" value="Genomic_DNA"/>
</dbReference>
<dbReference type="PROSITE" id="PS50110">
    <property type="entry name" value="RESPONSE_REGULATORY"/>
    <property type="match status" value="1"/>
</dbReference>
<dbReference type="PROSITE" id="PS00688">
    <property type="entry name" value="SIGMA54_INTERACT_3"/>
    <property type="match status" value="1"/>
</dbReference>
<dbReference type="RefSeq" id="WP_149890936.1">
    <property type="nucleotide sequence ID" value="NZ_JBHUFA010000001.1"/>
</dbReference>
<evidence type="ECO:0000256" key="4">
    <source>
        <dbReference type="ARBA" id="ARBA00023015"/>
    </source>
</evidence>
<dbReference type="SMART" id="SM00382">
    <property type="entry name" value="AAA"/>
    <property type="match status" value="1"/>
</dbReference>
<dbReference type="CDD" id="cd00009">
    <property type="entry name" value="AAA"/>
    <property type="match status" value="1"/>
</dbReference>
<feature type="domain" description="Response regulatory" evidence="10">
    <location>
        <begin position="12"/>
        <end position="127"/>
    </location>
</feature>
<dbReference type="InterPro" id="IPR002197">
    <property type="entry name" value="HTH_Fis"/>
</dbReference>
<evidence type="ECO:0000256" key="5">
    <source>
        <dbReference type="ARBA" id="ARBA00023125"/>
    </source>
</evidence>
<accession>A0ABW4JUH8</accession>
<evidence type="ECO:0000256" key="3">
    <source>
        <dbReference type="ARBA" id="ARBA00023012"/>
    </source>
</evidence>
<name>A0ABW4JUH8_9HYPH</name>
<evidence type="ECO:0000256" key="2">
    <source>
        <dbReference type="ARBA" id="ARBA00022840"/>
    </source>
</evidence>
<dbReference type="InterPro" id="IPR001789">
    <property type="entry name" value="Sig_transdc_resp-reg_receiver"/>
</dbReference>
<sequence>MGSNGGMAKPVTVRVLDSSASEGARTAAVCAKLAVACDEPTLYTDATNCLNELSRINTDVLIVDLESIGGEDALETFAVRCPSSVIVAVSAQGSISRAVSAMRCGAHDFLTKPFSLDALASKITFQLEQRRPQTIRDAAMVSGAQHGGTTTPQGSARLDTQAHPAAQSSILSSGLQSPRGLEQLIGASTSMREVYDKIRRMAPSQAPVFITGESGTGKELCATALHAQSDRRKAPFIALNCAAIPRDLIESEIFGHVRGAFTGASDTRIGAAEQADGGTLFLDEIGEMDLLLQSKLLRFLQTGSFQRLGETVTRKVDARIICATNRNPLEEISAGRFREDLYYRLHVLPIPLPPLRDRREDILLLAETFLHRYSREEGRSFKGFDADAEAALIAYNWPGNVRQLENTIRQIVVMNEGLAITHAMLPLLIRDPARRQTPSSVVDLHREKSRAASVARPFGSIEPLWAQERRIIETALDAFDGNIAMAAAALEISPSTIYRKKQSWMARGA</sequence>
<reference evidence="12" key="1">
    <citation type="journal article" date="2019" name="Int. J. Syst. Evol. Microbiol.">
        <title>The Global Catalogue of Microorganisms (GCM) 10K type strain sequencing project: providing services to taxonomists for standard genome sequencing and annotation.</title>
        <authorList>
            <consortium name="The Broad Institute Genomics Platform"/>
            <consortium name="The Broad Institute Genome Sequencing Center for Infectious Disease"/>
            <person name="Wu L."/>
            <person name="Ma J."/>
        </authorList>
    </citation>
    <scope>NUCLEOTIDE SEQUENCE [LARGE SCALE GENOMIC DNA]</scope>
    <source>
        <strain evidence="12">JCM 3369</strain>
    </source>
</reference>
<evidence type="ECO:0000256" key="7">
    <source>
        <dbReference type="ARBA" id="ARBA00023163"/>
    </source>
</evidence>
<dbReference type="Proteomes" id="UP001597327">
    <property type="component" value="Unassembled WGS sequence"/>
</dbReference>
<dbReference type="PANTHER" id="PTHR32071:SF117">
    <property type="entry name" value="PTS-DEPENDENT DIHYDROXYACETONE KINASE OPERON REGULATORY PROTEIN-RELATED"/>
    <property type="match status" value="1"/>
</dbReference>
<dbReference type="InterPro" id="IPR025943">
    <property type="entry name" value="Sigma_54_int_dom_ATP-bd_2"/>
</dbReference>
<dbReference type="PROSITE" id="PS50045">
    <property type="entry name" value="SIGMA54_INTERACT_4"/>
    <property type="match status" value="1"/>
</dbReference>
<evidence type="ECO:0000259" key="9">
    <source>
        <dbReference type="PROSITE" id="PS50045"/>
    </source>
</evidence>
<dbReference type="Gene3D" id="1.10.10.60">
    <property type="entry name" value="Homeodomain-like"/>
    <property type="match status" value="1"/>
</dbReference>
<dbReference type="InterPro" id="IPR027417">
    <property type="entry name" value="P-loop_NTPase"/>
</dbReference>
<keyword evidence="5" id="KW-0238">DNA-binding</keyword>
<feature type="modified residue" description="4-aspartylphosphate" evidence="8">
    <location>
        <position position="64"/>
    </location>
</feature>
<dbReference type="InterPro" id="IPR009057">
    <property type="entry name" value="Homeodomain-like_sf"/>
</dbReference>
<proteinExistence type="predicted"/>
<keyword evidence="3" id="KW-0902">Two-component regulatory system</keyword>
<dbReference type="Pfam" id="PF00158">
    <property type="entry name" value="Sigma54_activat"/>
    <property type="match status" value="1"/>
</dbReference>